<evidence type="ECO:0000313" key="3">
    <source>
        <dbReference type="Proteomes" id="UP001162156"/>
    </source>
</evidence>
<dbReference type="AlphaFoldDB" id="A0AAV8YHI2"/>
<name>A0AAV8YHI2_9CUCU</name>
<gene>
    <name evidence="2" type="ORF">NQ314_008100</name>
</gene>
<accession>A0AAV8YHI2</accession>
<dbReference type="EMBL" id="JANEYF010002194">
    <property type="protein sequence ID" value="KAJ8949938.1"/>
    <property type="molecule type" value="Genomic_DNA"/>
</dbReference>
<keyword evidence="3" id="KW-1185">Reference proteome</keyword>
<evidence type="ECO:0000313" key="2">
    <source>
        <dbReference type="EMBL" id="KAJ8949938.1"/>
    </source>
</evidence>
<comment type="caution">
    <text evidence="2">The sequence shown here is derived from an EMBL/GenBank/DDBJ whole genome shotgun (WGS) entry which is preliminary data.</text>
</comment>
<organism evidence="2 3">
    <name type="scientific">Rhamnusium bicolor</name>
    <dbReference type="NCBI Taxonomy" id="1586634"/>
    <lineage>
        <taxon>Eukaryota</taxon>
        <taxon>Metazoa</taxon>
        <taxon>Ecdysozoa</taxon>
        <taxon>Arthropoda</taxon>
        <taxon>Hexapoda</taxon>
        <taxon>Insecta</taxon>
        <taxon>Pterygota</taxon>
        <taxon>Neoptera</taxon>
        <taxon>Endopterygota</taxon>
        <taxon>Coleoptera</taxon>
        <taxon>Polyphaga</taxon>
        <taxon>Cucujiformia</taxon>
        <taxon>Chrysomeloidea</taxon>
        <taxon>Cerambycidae</taxon>
        <taxon>Lepturinae</taxon>
        <taxon>Rhagiini</taxon>
        <taxon>Rhamnusium</taxon>
    </lineage>
</organism>
<protein>
    <recommendedName>
        <fullName evidence="4">Tyr recombinase domain-containing protein</fullName>
    </recommendedName>
</protein>
<feature type="compositionally biased region" description="Polar residues" evidence="1">
    <location>
        <begin position="534"/>
        <end position="544"/>
    </location>
</feature>
<sequence>MLKCPERLKLIETLRRNGNFVYNTNAQYNNGDLIVCRRPLEGKARGAQNFETCYNCKGFFSKLTIKRHVDRCSGMSKCGDRTVMMMGRKIRSAIHPKACHTLKNEIFPILKEDFIVKAVCYDELLILYCNQLCLKYRSQHNHKQVRSFIRLMGRFLLAVKKRKATITSLKHVFHPENYNLVVESVNEVARLTDDGQYYGAPSVASNMGTYLKKIGNFLIGECIKNCDEQVKKQTEDFIHLIKVSYSADVTRTALETQQEMARHRKIELPLQEDLKTLYIYINKNRIKYQRVLSDKFDIAAWTELAKFTLLTLHIFNARRAGEIERILISDFEKFQTVDKDTDTAIFNSLSTEGQRAAKCYGRFVIRGKLGRNVPVLLHIDHLACAELILRYRLQAGVPEKNPYLFGLPSSVLGRHKWLDACVLMRKYSVECGAVRPDLLRGTTLRKHLATQSIFLNLQEEDISDLAQFMGHADKIHRSHYRLPVPAREIAQISVLLEKAVGIVRTESGLLVESSDEEVELNELNAQEPSAAPNIIQQDTSSLSQHVKRRCGT</sequence>
<proteinExistence type="predicted"/>
<dbReference type="PANTHER" id="PTHR33480">
    <property type="entry name" value="SET DOMAIN-CONTAINING PROTEIN-RELATED"/>
    <property type="match status" value="1"/>
</dbReference>
<dbReference type="PANTHER" id="PTHR33480:SF1">
    <property type="entry name" value="TYR RECOMBINASE DOMAIN-CONTAINING PROTEIN"/>
    <property type="match status" value="1"/>
</dbReference>
<dbReference type="Proteomes" id="UP001162156">
    <property type="component" value="Unassembled WGS sequence"/>
</dbReference>
<evidence type="ECO:0000256" key="1">
    <source>
        <dbReference type="SAM" id="MobiDB-lite"/>
    </source>
</evidence>
<feature type="region of interest" description="Disordered" evidence="1">
    <location>
        <begin position="525"/>
        <end position="552"/>
    </location>
</feature>
<evidence type="ECO:0008006" key="4">
    <source>
        <dbReference type="Google" id="ProtNLM"/>
    </source>
</evidence>
<reference evidence="2" key="1">
    <citation type="journal article" date="2023" name="Insect Mol. Biol.">
        <title>Genome sequencing provides insights into the evolution of gene families encoding plant cell wall-degrading enzymes in longhorned beetles.</title>
        <authorList>
            <person name="Shin N.R."/>
            <person name="Okamura Y."/>
            <person name="Kirsch R."/>
            <person name="Pauchet Y."/>
        </authorList>
    </citation>
    <scope>NUCLEOTIDE SEQUENCE</scope>
    <source>
        <strain evidence="2">RBIC_L_NR</strain>
    </source>
</reference>